<accession>A0A385JN35</accession>
<dbReference type="AlphaFoldDB" id="A0A385JN35"/>
<evidence type="ECO:0000256" key="5">
    <source>
        <dbReference type="ARBA" id="ARBA00023136"/>
    </source>
</evidence>
<name>A0A385JN35_PROVU</name>
<dbReference type="EMBL" id="KY710715">
    <property type="protein sequence ID" value="AXY99769.1"/>
    <property type="molecule type" value="Genomic_DNA"/>
</dbReference>
<organism evidence="7">
    <name type="scientific">Proteus vulgaris</name>
    <dbReference type="NCBI Taxonomy" id="585"/>
    <lineage>
        <taxon>Bacteria</taxon>
        <taxon>Pseudomonadati</taxon>
        <taxon>Pseudomonadota</taxon>
        <taxon>Gammaproteobacteria</taxon>
        <taxon>Enterobacterales</taxon>
        <taxon>Morganellaceae</taxon>
        <taxon>Proteus</taxon>
    </lineage>
</organism>
<evidence type="ECO:0000256" key="3">
    <source>
        <dbReference type="ARBA" id="ARBA00022692"/>
    </source>
</evidence>
<dbReference type="PANTHER" id="PTHR30250">
    <property type="entry name" value="PST FAMILY PREDICTED COLANIC ACID TRANSPORTER"/>
    <property type="match status" value="1"/>
</dbReference>
<feature type="transmembrane region" description="Helical" evidence="6">
    <location>
        <begin position="73"/>
        <end position="94"/>
    </location>
</feature>
<feature type="transmembrane region" description="Helical" evidence="6">
    <location>
        <begin position="363"/>
        <end position="385"/>
    </location>
</feature>
<dbReference type="PANTHER" id="PTHR30250:SF11">
    <property type="entry name" value="O-ANTIGEN TRANSPORTER-RELATED"/>
    <property type="match status" value="1"/>
</dbReference>
<dbReference type="GO" id="GO:0005886">
    <property type="term" value="C:plasma membrane"/>
    <property type="evidence" value="ECO:0007669"/>
    <property type="project" value="UniProtKB-SubCell"/>
</dbReference>
<keyword evidence="4 6" id="KW-1133">Transmembrane helix</keyword>
<feature type="transmembrane region" description="Helical" evidence="6">
    <location>
        <begin position="233"/>
        <end position="254"/>
    </location>
</feature>
<comment type="subcellular location">
    <subcellularLocation>
        <location evidence="1">Cell membrane</location>
        <topology evidence="1">Multi-pass membrane protein</topology>
    </subcellularLocation>
</comment>
<protein>
    <submittedName>
        <fullName evidence="7">Wzx</fullName>
    </submittedName>
</protein>
<evidence type="ECO:0000256" key="1">
    <source>
        <dbReference type="ARBA" id="ARBA00004651"/>
    </source>
</evidence>
<evidence type="ECO:0000313" key="7">
    <source>
        <dbReference type="EMBL" id="AXY99769.1"/>
    </source>
</evidence>
<feature type="transmembrane region" description="Helical" evidence="6">
    <location>
        <begin position="41"/>
        <end position="61"/>
    </location>
</feature>
<evidence type="ECO:0000256" key="4">
    <source>
        <dbReference type="ARBA" id="ARBA00022989"/>
    </source>
</evidence>
<dbReference type="InterPro" id="IPR050833">
    <property type="entry name" value="Poly_Biosynth_Transport"/>
</dbReference>
<feature type="transmembrane region" description="Helical" evidence="6">
    <location>
        <begin position="311"/>
        <end position="332"/>
    </location>
</feature>
<proteinExistence type="predicted"/>
<feature type="transmembrane region" description="Helical" evidence="6">
    <location>
        <begin position="100"/>
        <end position="119"/>
    </location>
</feature>
<feature type="transmembrane region" description="Helical" evidence="6">
    <location>
        <begin position="7"/>
        <end position="29"/>
    </location>
</feature>
<evidence type="ECO:0000256" key="6">
    <source>
        <dbReference type="SAM" id="Phobius"/>
    </source>
</evidence>
<keyword evidence="3 6" id="KW-0812">Transmembrane</keyword>
<keyword evidence="2" id="KW-1003">Cell membrane</keyword>
<feature type="transmembrane region" description="Helical" evidence="6">
    <location>
        <begin position="274"/>
        <end position="291"/>
    </location>
</feature>
<feature type="transmembrane region" description="Helical" evidence="6">
    <location>
        <begin position="126"/>
        <end position="143"/>
    </location>
</feature>
<reference evidence="7" key="1">
    <citation type="journal article" date="2017" name="PLoS ONE">
        <title>Genetic diversity of the O antigens of Proteus species and the development of a suspension array for molecular serotyping.</title>
        <authorList>
            <person name="Yu X."/>
            <person name="Torzewska A."/>
            <person name="Zhang X."/>
            <person name="Yin Z."/>
            <person name="Drzewiecka D."/>
            <person name="Cao H."/>
            <person name="Liu B."/>
            <person name="Knirel Y.A."/>
            <person name="Rozalski A."/>
            <person name="Wang L."/>
        </authorList>
    </citation>
    <scope>NUCLEOTIDE SEQUENCE</scope>
    <source>
        <strain evidence="7">PrK 70/57</strain>
    </source>
</reference>
<sequence length="398" mass="45773">MQSKIITFLAITSKIINSFVILKILSIILSESDFSIFIYEFNKITVFQYIFTLGITTGIVAEAKKRSEIFGDVIKIINISLIILPCVLVFNIFLSISNPLIILTSSSISLKLIIFSLLNGINEKKSFTILCTIDSIILLALIFVTKNSNNIDTVFLSYLLSSLSVFFLSIFYLQKKFKLSEKTNYRSIIKKYKNYFLMSVISAFFVPLIYLITKKIILDNDAIDNKDIAILFSAWRLYDAFIMVIGTISSIHYIQMFNKNIHNKLNSLILKESFKITILIFLGILVSYLLFPQKIISLLLTNKYASEYHIFYILFVSCGFRAFSYVIGLYFVIFQKVRIFIFIEVTSSLIMLLSSISLNMIGIIGFSLMFIFQSIFIIIISLIFITKNEKIRLHYTNI</sequence>
<feature type="transmembrane region" description="Helical" evidence="6">
    <location>
        <begin position="194"/>
        <end position="213"/>
    </location>
</feature>
<keyword evidence="5 6" id="KW-0472">Membrane</keyword>
<feature type="transmembrane region" description="Helical" evidence="6">
    <location>
        <begin position="339"/>
        <end position="357"/>
    </location>
</feature>
<feature type="transmembrane region" description="Helical" evidence="6">
    <location>
        <begin position="155"/>
        <end position="173"/>
    </location>
</feature>
<evidence type="ECO:0000256" key="2">
    <source>
        <dbReference type="ARBA" id="ARBA00022475"/>
    </source>
</evidence>